<evidence type="ECO:0000313" key="3">
    <source>
        <dbReference type="EMBL" id="KIM79311.1"/>
    </source>
</evidence>
<name>A0A0C3FHP5_PILCF</name>
<dbReference type="Gene3D" id="1.10.10.1210">
    <property type="entry name" value="MAGE homology domain, winged helix WH2 motif"/>
    <property type="match status" value="1"/>
</dbReference>
<feature type="compositionally biased region" description="Acidic residues" evidence="1">
    <location>
        <begin position="32"/>
        <end position="56"/>
    </location>
</feature>
<dbReference type="Proteomes" id="UP000054166">
    <property type="component" value="Unassembled WGS sequence"/>
</dbReference>
<dbReference type="OrthoDB" id="205198at2759"/>
<evidence type="ECO:0000259" key="2">
    <source>
        <dbReference type="SMART" id="SM01373"/>
    </source>
</evidence>
<dbReference type="PANTHER" id="PTHR11736">
    <property type="entry name" value="MELANOMA-ASSOCIATED ANTIGEN MAGE ANTIGEN"/>
    <property type="match status" value="1"/>
</dbReference>
<feature type="domain" description="MAGE" evidence="2">
    <location>
        <begin position="77"/>
        <end position="354"/>
    </location>
</feature>
<evidence type="ECO:0000313" key="4">
    <source>
        <dbReference type="Proteomes" id="UP000054166"/>
    </source>
</evidence>
<dbReference type="InterPro" id="IPR037445">
    <property type="entry name" value="MAGE"/>
</dbReference>
<sequence length="419" mass="45749">MARAGPSRSQRAPQPSQSQPHSSRRASRRGDPEDDEEEGEEEGEVENEEEDEDVDMDAGGATQGSKADELTRKANDLVRLALFTEHKRTPLRRDDINKKAVLGTGARSFNLVFEMAQKILRKTFGMELVELRSRAEIHTEGHANGHKDDDLEEARKATGVKKKTQTFVAAAAGSKTYILRSVLHPLIIEHAALTDEQILEEESVEGPDDDDDDDDGFGPRRYGSIISWSNADQLGPIGILYVILTLILVSGRVITDMDLRANLKRLRLPPTANITFNAQSTHKQMTVDAYLTLLSRQGYIERQRVGEAGKKATAGGKRGRPSATQANAAAGEEGTAFEWRWGNRAHSEVGEMGIAGFAAEFMVERMGIEEEEGEDGAAGGRGGGGGAAKARREKARKNVLEKMIKGFERSAGGNLSEIK</sequence>
<feature type="region of interest" description="Disordered" evidence="1">
    <location>
        <begin position="1"/>
        <end position="70"/>
    </location>
</feature>
<evidence type="ECO:0000256" key="1">
    <source>
        <dbReference type="SAM" id="MobiDB-lite"/>
    </source>
</evidence>
<proteinExistence type="predicted"/>
<dbReference type="Pfam" id="PF01454">
    <property type="entry name" value="MAGE"/>
    <property type="match status" value="1"/>
</dbReference>
<dbReference type="SMART" id="SM01373">
    <property type="entry name" value="MAGE"/>
    <property type="match status" value="1"/>
</dbReference>
<dbReference type="InterPro" id="IPR002190">
    <property type="entry name" value="MHD_dom"/>
</dbReference>
<dbReference type="Gene3D" id="1.10.10.1200">
    <property type="entry name" value="MAGE homology domain, winged helix WH1 motif"/>
    <property type="match status" value="1"/>
</dbReference>
<feature type="region of interest" description="Disordered" evidence="1">
    <location>
        <begin position="370"/>
        <end position="395"/>
    </location>
</feature>
<feature type="compositionally biased region" description="Gly residues" evidence="1">
    <location>
        <begin position="376"/>
        <end position="387"/>
    </location>
</feature>
<reference evidence="3 4" key="1">
    <citation type="submission" date="2014-04" db="EMBL/GenBank/DDBJ databases">
        <authorList>
            <consortium name="DOE Joint Genome Institute"/>
            <person name="Kuo A."/>
            <person name="Tarkka M."/>
            <person name="Buscot F."/>
            <person name="Kohler A."/>
            <person name="Nagy L.G."/>
            <person name="Floudas D."/>
            <person name="Copeland A."/>
            <person name="Barry K.W."/>
            <person name="Cichocki N."/>
            <person name="Veneault-Fourrey C."/>
            <person name="LaButti K."/>
            <person name="Lindquist E.A."/>
            <person name="Lipzen A."/>
            <person name="Lundell T."/>
            <person name="Morin E."/>
            <person name="Murat C."/>
            <person name="Sun H."/>
            <person name="Tunlid A."/>
            <person name="Henrissat B."/>
            <person name="Grigoriev I.V."/>
            <person name="Hibbett D.S."/>
            <person name="Martin F."/>
            <person name="Nordberg H.P."/>
            <person name="Cantor M.N."/>
            <person name="Hua S.X."/>
        </authorList>
    </citation>
    <scope>NUCLEOTIDE SEQUENCE [LARGE SCALE GENOMIC DNA]</scope>
    <source>
        <strain evidence="3 4">F 1598</strain>
    </source>
</reference>
<dbReference type="STRING" id="765440.A0A0C3FHP5"/>
<dbReference type="InterPro" id="IPR041899">
    <property type="entry name" value="MAGE_WH2"/>
</dbReference>
<organism evidence="3 4">
    <name type="scientific">Piloderma croceum (strain F 1598)</name>
    <dbReference type="NCBI Taxonomy" id="765440"/>
    <lineage>
        <taxon>Eukaryota</taxon>
        <taxon>Fungi</taxon>
        <taxon>Dikarya</taxon>
        <taxon>Basidiomycota</taxon>
        <taxon>Agaricomycotina</taxon>
        <taxon>Agaricomycetes</taxon>
        <taxon>Agaricomycetidae</taxon>
        <taxon>Atheliales</taxon>
        <taxon>Atheliaceae</taxon>
        <taxon>Piloderma</taxon>
    </lineage>
</organism>
<keyword evidence="4" id="KW-1185">Reference proteome</keyword>
<dbReference type="GO" id="GO:0006281">
    <property type="term" value="P:DNA repair"/>
    <property type="evidence" value="ECO:0007669"/>
    <property type="project" value="TreeGrafter"/>
</dbReference>
<reference evidence="4" key="2">
    <citation type="submission" date="2015-01" db="EMBL/GenBank/DDBJ databases">
        <title>Evolutionary Origins and Diversification of the Mycorrhizal Mutualists.</title>
        <authorList>
            <consortium name="DOE Joint Genome Institute"/>
            <consortium name="Mycorrhizal Genomics Consortium"/>
            <person name="Kohler A."/>
            <person name="Kuo A."/>
            <person name="Nagy L.G."/>
            <person name="Floudas D."/>
            <person name="Copeland A."/>
            <person name="Barry K.W."/>
            <person name="Cichocki N."/>
            <person name="Veneault-Fourrey C."/>
            <person name="LaButti K."/>
            <person name="Lindquist E.A."/>
            <person name="Lipzen A."/>
            <person name="Lundell T."/>
            <person name="Morin E."/>
            <person name="Murat C."/>
            <person name="Riley R."/>
            <person name="Ohm R."/>
            <person name="Sun H."/>
            <person name="Tunlid A."/>
            <person name="Henrissat B."/>
            <person name="Grigoriev I.V."/>
            <person name="Hibbett D.S."/>
            <person name="Martin F."/>
        </authorList>
    </citation>
    <scope>NUCLEOTIDE SEQUENCE [LARGE SCALE GENOMIC DNA]</scope>
    <source>
        <strain evidence="4">F 1598</strain>
    </source>
</reference>
<dbReference type="PANTHER" id="PTHR11736:SF14">
    <property type="entry name" value="NSE3 HOMOLOG, SMC5-SMC6 COMPLEX COMPONENT"/>
    <property type="match status" value="1"/>
</dbReference>
<dbReference type="InterPro" id="IPR041898">
    <property type="entry name" value="MAGE_WH1"/>
</dbReference>
<dbReference type="EMBL" id="KN833010">
    <property type="protein sequence ID" value="KIM79311.1"/>
    <property type="molecule type" value="Genomic_DNA"/>
</dbReference>
<dbReference type="HOGENOM" id="CLU_027982_0_1_1"/>
<feature type="compositionally biased region" description="Low complexity" evidence="1">
    <location>
        <begin position="1"/>
        <end position="21"/>
    </location>
</feature>
<gene>
    <name evidence="3" type="ORF">PILCRDRAFT_98205</name>
</gene>
<feature type="region of interest" description="Disordered" evidence="1">
    <location>
        <begin position="306"/>
        <end position="333"/>
    </location>
</feature>
<accession>A0A0C3FHP5</accession>
<dbReference type="InParanoid" id="A0A0C3FHP5"/>
<dbReference type="GO" id="GO:0005634">
    <property type="term" value="C:nucleus"/>
    <property type="evidence" value="ECO:0007669"/>
    <property type="project" value="TreeGrafter"/>
</dbReference>
<protein>
    <recommendedName>
        <fullName evidence="2">MAGE domain-containing protein</fullName>
    </recommendedName>
</protein>
<dbReference type="AlphaFoldDB" id="A0A0C3FHP5"/>